<proteinExistence type="predicted"/>
<organism evidence="1 2">
    <name type="scientific">Thermosporothrix hazakensis</name>
    <dbReference type="NCBI Taxonomy" id="644383"/>
    <lineage>
        <taxon>Bacteria</taxon>
        <taxon>Bacillati</taxon>
        <taxon>Chloroflexota</taxon>
        <taxon>Ktedonobacteria</taxon>
        <taxon>Ktedonobacterales</taxon>
        <taxon>Thermosporotrichaceae</taxon>
        <taxon>Thermosporothrix</taxon>
    </lineage>
</organism>
<evidence type="ECO:0000313" key="1">
    <source>
        <dbReference type="EMBL" id="PZW24228.1"/>
    </source>
</evidence>
<protein>
    <submittedName>
        <fullName evidence="1">Uncharacterized protein</fullName>
    </submittedName>
</protein>
<dbReference type="EMBL" id="QKUF01000022">
    <property type="protein sequence ID" value="PZW24228.1"/>
    <property type="molecule type" value="Genomic_DNA"/>
</dbReference>
<accession>A0A326U148</accession>
<gene>
    <name evidence="1" type="ORF">EI42_04676</name>
</gene>
<comment type="caution">
    <text evidence="1">The sequence shown here is derived from an EMBL/GenBank/DDBJ whole genome shotgun (WGS) entry which is preliminary data.</text>
</comment>
<name>A0A326U148_THEHA</name>
<keyword evidence="2" id="KW-1185">Reference proteome</keyword>
<dbReference type="Proteomes" id="UP000248806">
    <property type="component" value="Unassembled WGS sequence"/>
</dbReference>
<evidence type="ECO:0000313" key="2">
    <source>
        <dbReference type="Proteomes" id="UP000248806"/>
    </source>
</evidence>
<dbReference type="AlphaFoldDB" id="A0A326U148"/>
<reference evidence="1 2" key="1">
    <citation type="submission" date="2018-06" db="EMBL/GenBank/DDBJ databases">
        <title>Genomic Encyclopedia of Archaeal and Bacterial Type Strains, Phase II (KMG-II): from individual species to whole genera.</title>
        <authorList>
            <person name="Goeker M."/>
        </authorList>
    </citation>
    <scope>NUCLEOTIDE SEQUENCE [LARGE SCALE GENOMIC DNA]</scope>
    <source>
        <strain evidence="1 2">ATCC BAA-1881</strain>
    </source>
</reference>
<sequence length="97" mass="10780">MLSGKCSDALSHQRSTRKTFLLSVVEQGLSGGRWREQEVTAKTRNASSDRAGRWVFLNEAAVPSGRREPTSTPRQTLLDRWLLLTASGDWQVSTPHG</sequence>